<name>A8NPU0_COPC7</name>
<dbReference type="OrthoDB" id="3162439at2759"/>
<feature type="region of interest" description="Disordered" evidence="1">
    <location>
        <begin position="342"/>
        <end position="386"/>
    </location>
</feature>
<reference evidence="3 4" key="1">
    <citation type="journal article" date="2010" name="Proc. Natl. Acad. Sci. U.S.A.">
        <title>Insights into evolution of multicellular fungi from the assembled chromosomes of the mushroom Coprinopsis cinerea (Coprinus cinereus).</title>
        <authorList>
            <person name="Stajich J.E."/>
            <person name="Wilke S.K."/>
            <person name="Ahren D."/>
            <person name="Au C.H."/>
            <person name="Birren B.W."/>
            <person name="Borodovsky M."/>
            <person name="Burns C."/>
            <person name="Canback B."/>
            <person name="Casselton L.A."/>
            <person name="Cheng C.K."/>
            <person name="Deng J."/>
            <person name="Dietrich F.S."/>
            <person name="Fargo D.C."/>
            <person name="Farman M.L."/>
            <person name="Gathman A.C."/>
            <person name="Goldberg J."/>
            <person name="Guigo R."/>
            <person name="Hoegger P.J."/>
            <person name="Hooker J.B."/>
            <person name="Huggins A."/>
            <person name="James T.Y."/>
            <person name="Kamada T."/>
            <person name="Kilaru S."/>
            <person name="Kodira C."/>
            <person name="Kues U."/>
            <person name="Kupfer D."/>
            <person name="Kwan H.S."/>
            <person name="Lomsadze A."/>
            <person name="Li W."/>
            <person name="Lilly W.W."/>
            <person name="Ma L.J."/>
            <person name="Mackey A.J."/>
            <person name="Manning G."/>
            <person name="Martin F."/>
            <person name="Muraguchi H."/>
            <person name="Natvig D.O."/>
            <person name="Palmerini H."/>
            <person name="Ramesh M.A."/>
            <person name="Rehmeyer C.J."/>
            <person name="Roe B.A."/>
            <person name="Shenoy N."/>
            <person name="Stanke M."/>
            <person name="Ter-Hovhannisyan V."/>
            <person name="Tunlid A."/>
            <person name="Velagapudi R."/>
            <person name="Vision T.J."/>
            <person name="Zeng Q."/>
            <person name="Zolan M.E."/>
            <person name="Pukkila P.J."/>
        </authorList>
    </citation>
    <scope>NUCLEOTIDE SEQUENCE [LARGE SCALE GENOMIC DNA]</scope>
    <source>
        <strain evidence="4">Okayama-7 / 130 / ATCC MYA-4618 / FGSC 9003</strain>
    </source>
</reference>
<proteinExistence type="predicted"/>
<dbReference type="HOGENOM" id="CLU_005049_5_0_1"/>
<dbReference type="GeneID" id="6011933"/>
<feature type="domain" description="T6SS Phospholipase effector Tle1-like catalytic" evidence="2">
    <location>
        <begin position="86"/>
        <end position="446"/>
    </location>
</feature>
<comment type="caution">
    <text evidence="3">The sequence shown here is derived from an EMBL/GenBank/DDBJ whole genome shotgun (WGS) entry which is preliminary data.</text>
</comment>
<dbReference type="OMA" id="HECFRTR"/>
<dbReference type="Pfam" id="PF09994">
    <property type="entry name" value="T6SS_Tle1-like_cat"/>
    <property type="match status" value="1"/>
</dbReference>
<dbReference type="InterPro" id="IPR018712">
    <property type="entry name" value="Tle1-like_cat"/>
</dbReference>
<gene>
    <name evidence="3" type="ORF">CC1G_05363</name>
</gene>
<evidence type="ECO:0000313" key="4">
    <source>
        <dbReference type="Proteomes" id="UP000001861"/>
    </source>
</evidence>
<accession>A8NPU0</accession>
<evidence type="ECO:0000313" key="3">
    <source>
        <dbReference type="EMBL" id="EAU86369.2"/>
    </source>
</evidence>
<feature type="region of interest" description="Disordered" evidence="1">
    <location>
        <begin position="1"/>
        <end position="20"/>
    </location>
</feature>
<dbReference type="RefSeq" id="XP_001835401.2">
    <property type="nucleotide sequence ID" value="XM_001835349.2"/>
</dbReference>
<dbReference type="PANTHER" id="PTHR33840:SF2">
    <property type="entry name" value="TLE1 PHOSPHOLIPASE DOMAIN-CONTAINING PROTEIN"/>
    <property type="match status" value="1"/>
</dbReference>
<dbReference type="KEGG" id="cci:CC1G_05363"/>
<dbReference type="InParanoid" id="A8NPU0"/>
<feature type="region of interest" description="Disordered" evidence="1">
    <location>
        <begin position="50"/>
        <end position="75"/>
    </location>
</feature>
<dbReference type="EMBL" id="AACS02000008">
    <property type="protein sequence ID" value="EAU86369.2"/>
    <property type="molecule type" value="Genomic_DNA"/>
</dbReference>
<dbReference type="AlphaFoldDB" id="A8NPU0"/>
<feature type="compositionally biased region" description="Pro residues" evidence="1">
    <location>
        <begin position="56"/>
        <end position="65"/>
    </location>
</feature>
<dbReference type="eggNOG" id="ENOG502QPR9">
    <property type="taxonomic scope" value="Eukaryota"/>
</dbReference>
<protein>
    <recommendedName>
        <fullName evidence="2">T6SS Phospholipase effector Tle1-like catalytic domain-containing protein</fullName>
    </recommendedName>
</protein>
<dbReference type="VEuPathDB" id="FungiDB:CC1G_05363"/>
<organism evidence="3 4">
    <name type="scientific">Coprinopsis cinerea (strain Okayama-7 / 130 / ATCC MYA-4618 / FGSC 9003)</name>
    <name type="common">Inky cap fungus</name>
    <name type="synonym">Hormographiella aspergillata</name>
    <dbReference type="NCBI Taxonomy" id="240176"/>
    <lineage>
        <taxon>Eukaryota</taxon>
        <taxon>Fungi</taxon>
        <taxon>Dikarya</taxon>
        <taxon>Basidiomycota</taxon>
        <taxon>Agaricomycotina</taxon>
        <taxon>Agaricomycetes</taxon>
        <taxon>Agaricomycetidae</taxon>
        <taxon>Agaricales</taxon>
        <taxon>Agaricineae</taxon>
        <taxon>Psathyrellaceae</taxon>
        <taxon>Coprinopsis</taxon>
    </lineage>
</organism>
<feature type="compositionally biased region" description="Basic and acidic residues" evidence="1">
    <location>
        <begin position="353"/>
        <end position="363"/>
    </location>
</feature>
<sequence>MAGVQQPATTGHIQEPTAFSMTETVIDRGHEHERSRTMTSDFEVIVEGATATTPPHHLPPKPQPQPRRTLDPSACPPVIPPEHPSRTLVLCFDGTGDQFDADNSNIVQLVSLLKKDDKTKQMVYYQTGIGTYTSPKVATPLMSKIRKLNDFISQTLDTMFASSIHAHVMSGYEFLMQNYQAGDRISMFGFSRGAYTARSLAGMLHKVGLLPADNFEQVPFAYKMYTRTDHIGWEQSNEFKKAFSIHVDIDFIGVWDTVDSVGIIPKRLPFTTSNTIVRTFRHAVALDERRAKFKANLWNRPTREEEKLGDQNEESVEKALSNMASEEDISLLKLQTNDLRLPSLPKTPFTSRSSKEGSADEKNGTSASGKNSKNGKKSRNLRKQDSDEKILSTFERMYSTSHSKAVKTDIEEVWFAGCHCDVGGGSVSNKTRHSLARISLRWMVRECFKAGTGIMFKSDRLYEIGLDPTTLYPFVTPRPPPLPVTEEHKLRKHPAKEIPIRPQALLTKKKPQNLEALARASQAPAGPMFLGSEEEEELRDALSPAYDQLRIQKAWWVLELMPLQLRYQRGDNQWVTYFASNLARPRFIPKQRTNGVKVHRSVKLRMEAEYEEEKKRLKGKKYQPKAVLRVEPTWVD</sequence>
<keyword evidence="4" id="KW-1185">Reference proteome</keyword>
<dbReference type="Proteomes" id="UP000001861">
    <property type="component" value="Unassembled WGS sequence"/>
</dbReference>
<dbReference type="PANTHER" id="PTHR33840">
    <property type="match status" value="1"/>
</dbReference>
<evidence type="ECO:0000259" key="2">
    <source>
        <dbReference type="Pfam" id="PF09994"/>
    </source>
</evidence>
<evidence type="ECO:0000256" key="1">
    <source>
        <dbReference type="SAM" id="MobiDB-lite"/>
    </source>
</evidence>